<reference evidence="1" key="1">
    <citation type="submission" date="2014-09" db="EMBL/GenBank/DDBJ databases">
        <authorList>
            <person name="Magalhaes I.L.F."/>
            <person name="Oliveira U."/>
            <person name="Santos F.R."/>
            <person name="Vidigal T.H.D.A."/>
            <person name="Brescovit A.D."/>
            <person name="Santos A.J."/>
        </authorList>
    </citation>
    <scope>NUCLEOTIDE SEQUENCE</scope>
    <source>
        <tissue evidence="1">Shoot tissue taken approximately 20 cm above the soil surface</tissue>
    </source>
</reference>
<dbReference type="EMBL" id="GBRH01182337">
    <property type="protein sequence ID" value="JAE15559.1"/>
    <property type="molecule type" value="Transcribed_RNA"/>
</dbReference>
<organism evidence="1">
    <name type="scientific">Arundo donax</name>
    <name type="common">Giant reed</name>
    <name type="synonym">Donax arundinaceus</name>
    <dbReference type="NCBI Taxonomy" id="35708"/>
    <lineage>
        <taxon>Eukaryota</taxon>
        <taxon>Viridiplantae</taxon>
        <taxon>Streptophyta</taxon>
        <taxon>Embryophyta</taxon>
        <taxon>Tracheophyta</taxon>
        <taxon>Spermatophyta</taxon>
        <taxon>Magnoliopsida</taxon>
        <taxon>Liliopsida</taxon>
        <taxon>Poales</taxon>
        <taxon>Poaceae</taxon>
        <taxon>PACMAD clade</taxon>
        <taxon>Arundinoideae</taxon>
        <taxon>Arundineae</taxon>
        <taxon>Arundo</taxon>
    </lineage>
</organism>
<protein>
    <submittedName>
        <fullName evidence="1">Uncharacterized protein</fullName>
    </submittedName>
</protein>
<proteinExistence type="predicted"/>
<evidence type="ECO:0000313" key="1">
    <source>
        <dbReference type="EMBL" id="JAE15559.1"/>
    </source>
</evidence>
<reference evidence="1" key="2">
    <citation type="journal article" date="2015" name="Data Brief">
        <title>Shoot transcriptome of the giant reed, Arundo donax.</title>
        <authorList>
            <person name="Barrero R.A."/>
            <person name="Guerrero F.D."/>
            <person name="Moolhuijzen P."/>
            <person name="Goolsby J.A."/>
            <person name="Tidwell J."/>
            <person name="Bellgard S.E."/>
            <person name="Bellgard M.I."/>
        </authorList>
    </citation>
    <scope>NUCLEOTIDE SEQUENCE</scope>
    <source>
        <tissue evidence="1">Shoot tissue taken approximately 20 cm above the soil surface</tissue>
    </source>
</reference>
<sequence>MMVWRKNKTLQQCNSTFIPGTHKNYLSLRLNKLHSTNREYEHK</sequence>
<name>A0A0A9FWE1_ARUDO</name>
<dbReference type="AlphaFoldDB" id="A0A0A9FWE1"/>
<accession>A0A0A9FWE1</accession>